<sequence>MPVSPIRQIVVALLQELHSRWTGVAEAAEGRVNSFAKNPPPAEFDSAQTGGKIMEGITNPAPE</sequence>
<accession>A0A1B3ZEA0</accession>
<reference evidence="2 3" key="1">
    <citation type="submission" date="2016-01" db="EMBL/GenBank/DDBJ databases">
        <title>Complete genome and mega plasmid sequence of Sphingomonas panacis DCY99 elicits systemic resistance in rice to Xanthomonas oryzae.</title>
        <authorList>
            <person name="Kim Y.J."/>
            <person name="Yang D.C."/>
            <person name="Sing P."/>
        </authorList>
    </citation>
    <scope>NUCLEOTIDE SEQUENCE [LARGE SCALE GENOMIC DNA]</scope>
    <source>
        <strain evidence="2 3">DCY99</strain>
    </source>
</reference>
<evidence type="ECO:0000313" key="3">
    <source>
        <dbReference type="Proteomes" id="UP000094256"/>
    </source>
</evidence>
<keyword evidence="3" id="KW-1185">Reference proteome</keyword>
<protein>
    <submittedName>
        <fullName evidence="2">Uncharacterized protein</fullName>
    </submittedName>
</protein>
<proteinExistence type="predicted"/>
<evidence type="ECO:0000256" key="1">
    <source>
        <dbReference type="SAM" id="MobiDB-lite"/>
    </source>
</evidence>
<feature type="region of interest" description="Disordered" evidence="1">
    <location>
        <begin position="35"/>
        <end position="63"/>
    </location>
</feature>
<dbReference type="EMBL" id="CP014168">
    <property type="protein sequence ID" value="AOH85750.1"/>
    <property type="molecule type" value="Genomic_DNA"/>
</dbReference>
<dbReference type="Proteomes" id="UP000094256">
    <property type="component" value="Chromosome"/>
</dbReference>
<gene>
    <name evidence="2" type="ORF">AWL63_19165</name>
</gene>
<dbReference type="KEGG" id="span:AWL63_19165"/>
<organism evidence="2 3">
    <name type="scientific">Sphingomonas panacis</name>
    <dbReference type="NCBI Taxonomy" id="1560345"/>
    <lineage>
        <taxon>Bacteria</taxon>
        <taxon>Pseudomonadati</taxon>
        <taxon>Pseudomonadota</taxon>
        <taxon>Alphaproteobacteria</taxon>
        <taxon>Sphingomonadales</taxon>
        <taxon>Sphingomonadaceae</taxon>
        <taxon>Sphingomonas</taxon>
    </lineage>
</organism>
<evidence type="ECO:0000313" key="2">
    <source>
        <dbReference type="EMBL" id="AOH85750.1"/>
    </source>
</evidence>
<dbReference type="AlphaFoldDB" id="A0A1B3ZEA0"/>
<name>A0A1B3ZEA0_9SPHN</name>